<dbReference type="PIRSF" id="PIRSF002741">
    <property type="entry name" value="MppA"/>
    <property type="match status" value="1"/>
</dbReference>
<dbReference type="PANTHER" id="PTHR30290:SF38">
    <property type="entry name" value="D,D-DIPEPTIDE-BINDING PERIPLASMIC PROTEIN DDPA-RELATED"/>
    <property type="match status" value="1"/>
</dbReference>
<dbReference type="EMBL" id="NEVK01000004">
    <property type="protein sequence ID" value="OZI22936.1"/>
    <property type="molecule type" value="Genomic_DNA"/>
</dbReference>
<feature type="domain" description="Solute-binding protein family 5" evidence="4">
    <location>
        <begin position="76"/>
        <end position="437"/>
    </location>
</feature>
<organism evidence="5 6">
    <name type="scientific">Bordetella genomosp. 7</name>
    <dbReference type="NCBI Taxonomy" id="1416805"/>
    <lineage>
        <taxon>Bacteria</taxon>
        <taxon>Pseudomonadati</taxon>
        <taxon>Pseudomonadota</taxon>
        <taxon>Betaproteobacteria</taxon>
        <taxon>Burkholderiales</taxon>
        <taxon>Alcaligenaceae</taxon>
        <taxon>Bordetella</taxon>
    </lineage>
</organism>
<proteinExistence type="inferred from homology"/>
<dbReference type="AlphaFoldDB" id="A0A261RD39"/>
<dbReference type="InterPro" id="IPR030678">
    <property type="entry name" value="Peptide/Ni-bd"/>
</dbReference>
<sequence>MKLTTRLKLSLGALALIAAVPTALVQAQAQTRGGTLRMIVQPEPPILVPALNQQAPTQFVAGKMYESLLTYSFDLKPQPGLAKSWEVAPDGLSYTFKLEEGVKWHDGKPFTADDVVFSLSELLPKTHARARVILGRYLDKVEKIDDHTVKISLKTPFPAFMLMFEPGFAPMMPKHIYEGTDYMKNPANQKPVGTGPFMFDDWKRGEYIKLVRNPNYWKEGQPYLDELVFNIIPDSASRAVAFERGTVDALRGGDVDNVDVKRLRSLPNVEYTTQGWEMFSPQAYLMFNMRTPPLDNVKVRQAVMAALNRKLIVNNIFFGLGQVATSPFVTTEMFYDKNMPPIDFDMKKARALIKESGIDPGAYNLRFLGFPYGPTWDRLGEYIKQSMEQLGFKITMEATDAGGWASRTGNWDFDLTLNYTYQYGDPALGVQRLYAAANMVKGSPFANVQGYNNPEADKLWTAAASEVDPAKRQELYSKIQTILVNDVANGFLVDMEFPTLYRSNVKNLVQTAIGLNETFADVYIQK</sequence>
<dbReference type="Proteomes" id="UP000216947">
    <property type="component" value="Unassembled WGS sequence"/>
</dbReference>
<evidence type="ECO:0000256" key="1">
    <source>
        <dbReference type="ARBA" id="ARBA00005695"/>
    </source>
</evidence>
<evidence type="ECO:0000256" key="2">
    <source>
        <dbReference type="ARBA" id="ARBA00022729"/>
    </source>
</evidence>
<name>A0A261RD39_9BORD</name>
<dbReference type="GO" id="GO:0043190">
    <property type="term" value="C:ATP-binding cassette (ABC) transporter complex"/>
    <property type="evidence" value="ECO:0007669"/>
    <property type="project" value="InterPro"/>
</dbReference>
<dbReference type="RefSeq" id="WP_026641233.1">
    <property type="nucleotide sequence ID" value="NZ_NEVI01000014.1"/>
</dbReference>
<comment type="caution">
    <text evidence="5">The sequence shown here is derived from an EMBL/GenBank/DDBJ whole genome shotgun (WGS) entry which is preliminary data.</text>
</comment>
<keyword evidence="6" id="KW-1185">Reference proteome</keyword>
<dbReference type="PANTHER" id="PTHR30290">
    <property type="entry name" value="PERIPLASMIC BINDING COMPONENT OF ABC TRANSPORTER"/>
    <property type="match status" value="1"/>
</dbReference>
<dbReference type="OrthoDB" id="9801799at2"/>
<comment type="similarity">
    <text evidence="1">Belongs to the bacterial solute-binding protein 5 family.</text>
</comment>
<dbReference type="InterPro" id="IPR039424">
    <property type="entry name" value="SBP_5"/>
</dbReference>
<dbReference type="Gene3D" id="3.40.190.10">
    <property type="entry name" value="Periplasmic binding protein-like II"/>
    <property type="match status" value="1"/>
</dbReference>
<keyword evidence="2 3" id="KW-0732">Signal</keyword>
<evidence type="ECO:0000313" key="5">
    <source>
        <dbReference type="EMBL" id="OZI22936.1"/>
    </source>
</evidence>
<evidence type="ECO:0000259" key="4">
    <source>
        <dbReference type="Pfam" id="PF00496"/>
    </source>
</evidence>
<dbReference type="InterPro" id="IPR000914">
    <property type="entry name" value="SBP_5_dom"/>
</dbReference>
<feature type="chain" id="PRO_5012221426" evidence="3">
    <location>
        <begin position="30"/>
        <end position="526"/>
    </location>
</feature>
<evidence type="ECO:0000256" key="3">
    <source>
        <dbReference type="SAM" id="SignalP"/>
    </source>
</evidence>
<dbReference type="GO" id="GO:0015833">
    <property type="term" value="P:peptide transport"/>
    <property type="evidence" value="ECO:0007669"/>
    <property type="project" value="TreeGrafter"/>
</dbReference>
<reference evidence="6" key="1">
    <citation type="submission" date="2017-05" db="EMBL/GenBank/DDBJ databases">
        <title>Complete and WGS of Bordetella genogroups.</title>
        <authorList>
            <person name="Spilker T."/>
            <person name="Lipuma J."/>
        </authorList>
    </citation>
    <scope>NUCLEOTIDE SEQUENCE [LARGE SCALE GENOMIC DNA]</scope>
    <source>
        <strain evidence="6">AU18089</strain>
    </source>
</reference>
<dbReference type="CDD" id="cd08517">
    <property type="entry name" value="PBP2_NikA_DppA_OppA_like_13"/>
    <property type="match status" value="1"/>
</dbReference>
<dbReference type="Gene3D" id="3.90.76.10">
    <property type="entry name" value="Dipeptide-binding Protein, Domain 1"/>
    <property type="match status" value="1"/>
</dbReference>
<feature type="signal peptide" evidence="3">
    <location>
        <begin position="1"/>
        <end position="29"/>
    </location>
</feature>
<evidence type="ECO:0000313" key="6">
    <source>
        <dbReference type="Proteomes" id="UP000216947"/>
    </source>
</evidence>
<dbReference type="Gene3D" id="3.10.105.10">
    <property type="entry name" value="Dipeptide-binding Protein, Domain 3"/>
    <property type="match status" value="1"/>
</dbReference>
<accession>A0A261RD39</accession>
<dbReference type="GO" id="GO:0030288">
    <property type="term" value="C:outer membrane-bounded periplasmic space"/>
    <property type="evidence" value="ECO:0007669"/>
    <property type="project" value="UniProtKB-ARBA"/>
</dbReference>
<protein>
    <submittedName>
        <fullName evidence="5">Peptide ABC transporter substrate-binding protein</fullName>
    </submittedName>
</protein>
<dbReference type="GO" id="GO:1904680">
    <property type="term" value="F:peptide transmembrane transporter activity"/>
    <property type="evidence" value="ECO:0007669"/>
    <property type="project" value="TreeGrafter"/>
</dbReference>
<gene>
    <name evidence="5" type="ORF">CAL19_10610</name>
</gene>
<dbReference type="Pfam" id="PF00496">
    <property type="entry name" value="SBP_bac_5"/>
    <property type="match status" value="1"/>
</dbReference>
<dbReference type="SUPFAM" id="SSF53850">
    <property type="entry name" value="Periplasmic binding protein-like II"/>
    <property type="match status" value="1"/>
</dbReference>